<evidence type="ECO:0000259" key="1">
    <source>
        <dbReference type="PROSITE" id="PS50181"/>
    </source>
</evidence>
<reference evidence="2 3" key="1">
    <citation type="journal article" date="2013" name="PLoS Genet.">
        <title>Genomic mechanisms accounting for the adaptation to parasitism in nematode-trapping fungi.</title>
        <authorList>
            <person name="Meerupati T."/>
            <person name="Andersson K.M."/>
            <person name="Friman E."/>
            <person name="Kumar D."/>
            <person name="Tunlid A."/>
            <person name="Ahren D."/>
        </authorList>
    </citation>
    <scope>NUCLEOTIDE SEQUENCE [LARGE SCALE GENOMIC DNA]</scope>
    <source>
        <strain evidence="2 3">CBS 200.50</strain>
    </source>
</reference>
<evidence type="ECO:0000313" key="2">
    <source>
        <dbReference type="EMBL" id="EPS39118.1"/>
    </source>
</evidence>
<gene>
    <name evidence="2" type="ORF">H072_7109</name>
</gene>
<dbReference type="InterPro" id="IPR001810">
    <property type="entry name" value="F-box_dom"/>
</dbReference>
<dbReference type="AlphaFoldDB" id="S8BIH8"/>
<dbReference type="OMA" id="ELWITID"/>
<dbReference type="OrthoDB" id="5319930at2759"/>
<dbReference type="Proteomes" id="UP000015100">
    <property type="component" value="Unassembled WGS sequence"/>
</dbReference>
<dbReference type="PROSITE" id="PS50181">
    <property type="entry name" value="FBOX"/>
    <property type="match status" value="1"/>
</dbReference>
<accession>S8BIH8</accession>
<organism evidence="2 3">
    <name type="scientific">Dactylellina haptotyla (strain CBS 200.50)</name>
    <name type="common">Nematode-trapping fungus</name>
    <name type="synonym">Monacrosporium haptotylum</name>
    <dbReference type="NCBI Taxonomy" id="1284197"/>
    <lineage>
        <taxon>Eukaryota</taxon>
        <taxon>Fungi</taxon>
        <taxon>Dikarya</taxon>
        <taxon>Ascomycota</taxon>
        <taxon>Pezizomycotina</taxon>
        <taxon>Orbiliomycetes</taxon>
        <taxon>Orbiliales</taxon>
        <taxon>Orbiliaceae</taxon>
        <taxon>Dactylellina</taxon>
    </lineage>
</organism>
<feature type="domain" description="F-box" evidence="1">
    <location>
        <begin position="2"/>
        <end position="47"/>
    </location>
</feature>
<proteinExistence type="predicted"/>
<evidence type="ECO:0000313" key="3">
    <source>
        <dbReference type="Proteomes" id="UP000015100"/>
    </source>
</evidence>
<comment type="caution">
    <text evidence="2">The sequence shown here is derived from an EMBL/GenBank/DDBJ whole genome shotgun (WGS) entry which is preliminary data.</text>
</comment>
<dbReference type="InterPro" id="IPR036047">
    <property type="entry name" value="F-box-like_dom_sf"/>
</dbReference>
<keyword evidence="3" id="KW-1185">Reference proteome</keyword>
<dbReference type="EMBL" id="AQGS01000489">
    <property type="protein sequence ID" value="EPS39118.1"/>
    <property type="molecule type" value="Genomic_DNA"/>
</dbReference>
<sequence>MPLNSVSLPPELYLLVLSYLPEIDVRSFSLCSKACRDLTIPYLFRSLKLCEASLAAFQAGGSFHSLRFKVRHVTFRSLGFSDVLKTISLARQYCENLYLFPELIGLRIQFLAIIELRSLLPIMILRMISTCAFYKNIKSLSLECTRLPRSDWIPPSSDTTPIWSRKDGGLITQAMGLTLEELQSTKLSYPPALEHAVLQDVVYFDFQKDSKGLDNPYLFFTLSSSTLKTLKITAPGIALHLRPASPQRPVFPNVEDLVIRLETGFGEWHLADLATGFPNLQTFKIDTSHSTDITWDVYAGEWKFKKLKRARLVWPVHVWIPSYDKRVDLENLGQMVRNWTSSELQEVEFVKRKKSYIGTVYDGCRFERIGEGCWEGESYEGQSSDLGYD</sequence>
<dbReference type="SUPFAM" id="SSF81383">
    <property type="entry name" value="F-box domain"/>
    <property type="match status" value="1"/>
</dbReference>
<protein>
    <recommendedName>
        <fullName evidence="1">F-box domain-containing protein</fullName>
    </recommendedName>
</protein>
<reference evidence="3" key="2">
    <citation type="submission" date="2013-04" db="EMBL/GenBank/DDBJ databases">
        <title>Genomic mechanisms accounting for the adaptation to parasitism in nematode-trapping fungi.</title>
        <authorList>
            <person name="Ahren D.G."/>
        </authorList>
    </citation>
    <scope>NUCLEOTIDE SEQUENCE [LARGE SCALE GENOMIC DNA]</scope>
    <source>
        <strain evidence="3">CBS 200.50</strain>
    </source>
</reference>
<name>S8BIH8_DACHA</name>
<dbReference type="Pfam" id="PF00646">
    <property type="entry name" value="F-box"/>
    <property type="match status" value="1"/>
</dbReference>
<dbReference type="HOGENOM" id="CLU_709840_0_0_1"/>